<evidence type="ECO:0000313" key="1">
    <source>
        <dbReference type="EMBL" id="KAG8183154.1"/>
    </source>
</evidence>
<protein>
    <recommendedName>
        <fullName evidence="3">HAT C-terminal dimerisation domain-containing protein</fullName>
    </recommendedName>
</protein>
<proteinExistence type="predicted"/>
<comment type="caution">
    <text evidence="1">The sequence shown here is derived from an EMBL/GenBank/DDBJ whole genome shotgun (WGS) entry which is preliminary data.</text>
</comment>
<reference evidence="1 2" key="1">
    <citation type="journal article" date="2022" name="Nat. Ecol. Evol.">
        <title>A masculinizing supergene underlies an exaggerated male reproductive morph in a spider.</title>
        <authorList>
            <person name="Hendrickx F."/>
            <person name="De Corte Z."/>
            <person name="Sonet G."/>
            <person name="Van Belleghem S.M."/>
            <person name="Kostlbacher S."/>
            <person name="Vangestel C."/>
        </authorList>
    </citation>
    <scope>NUCLEOTIDE SEQUENCE [LARGE SCALE GENOMIC DNA]</scope>
    <source>
        <strain evidence="1">W744_W776</strain>
    </source>
</reference>
<sequence length="68" mass="7916">MRILVRRLQRNKISFMNLSLNAKSAIEKFRSIKSLQIEDTYPNVEVALRMFFSIPISDCSGEESFSMQ</sequence>
<dbReference type="AlphaFoldDB" id="A0AAV6UG45"/>
<organism evidence="1 2">
    <name type="scientific">Oedothorax gibbosus</name>
    <dbReference type="NCBI Taxonomy" id="931172"/>
    <lineage>
        <taxon>Eukaryota</taxon>
        <taxon>Metazoa</taxon>
        <taxon>Ecdysozoa</taxon>
        <taxon>Arthropoda</taxon>
        <taxon>Chelicerata</taxon>
        <taxon>Arachnida</taxon>
        <taxon>Araneae</taxon>
        <taxon>Araneomorphae</taxon>
        <taxon>Entelegynae</taxon>
        <taxon>Araneoidea</taxon>
        <taxon>Linyphiidae</taxon>
        <taxon>Erigoninae</taxon>
        <taxon>Oedothorax</taxon>
    </lineage>
</organism>
<gene>
    <name evidence="1" type="ORF">JTE90_029512</name>
</gene>
<dbReference type="EMBL" id="JAFNEN010000430">
    <property type="protein sequence ID" value="KAG8183154.1"/>
    <property type="molecule type" value="Genomic_DNA"/>
</dbReference>
<evidence type="ECO:0000313" key="2">
    <source>
        <dbReference type="Proteomes" id="UP000827092"/>
    </source>
</evidence>
<accession>A0AAV6UG45</accession>
<keyword evidence="2" id="KW-1185">Reference proteome</keyword>
<name>A0AAV6UG45_9ARAC</name>
<dbReference type="Proteomes" id="UP000827092">
    <property type="component" value="Unassembled WGS sequence"/>
</dbReference>
<evidence type="ECO:0008006" key="3">
    <source>
        <dbReference type="Google" id="ProtNLM"/>
    </source>
</evidence>